<dbReference type="InterPro" id="IPR008257">
    <property type="entry name" value="Pept_M19"/>
</dbReference>
<dbReference type="PANTHER" id="PTHR10443">
    <property type="entry name" value="MICROSOMAL DIPEPTIDASE"/>
    <property type="match status" value="1"/>
</dbReference>
<feature type="region of interest" description="Disordered" evidence="1">
    <location>
        <begin position="254"/>
        <end position="276"/>
    </location>
</feature>
<dbReference type="Pfam" id="PF01244">
    <property type="entry name" value="Peptidase_M19"/>
    <property type="match status" value="1"/>
</dbReference>
<gene>
    <name evidence="2" type="ORF">KOI35_38245</name>
</gene>
<dbReference type="CDD" id="cd01301">
    <property type="entry name" value="rDP_like"/>
    <property type="match status" value="1"/>
</dbReference>
<sequence length="390" mass="42325">MEPIIDGHNDLPMQLRGRYGYRVEGLDEPRPELQTDIPRLRAGGVGGQFWSVYVPGDLGEPEAVVATMEQIDAVYRMVAAHPDDLAIACSADDVERAFQSGRIASLIGIEGGHSLATSLGVLRAFARLGVRYVTLTHNENTSWADSAVRPPAVAGLNDDGRAIVREMQRIGVLVDLSHVAPVTMHAALDTAFAPVIFSHSGVRALHDHPRNVPDDVLARLRDNGGVIQLTFVAPFLTAEYRAWMVAAEAEWERLGPPPRPADWPRAPRPAEDPATMPDWPDPDPLTVPGFASWVAANPRPPVTVAHVADHVEHARDVAGVDHIGLGGDYDGTTDLPEGMGDVSGYPLLFTELSGRGWSADDLGKLASRNILRVLRETERLAQEPLWPRPS</sequence>
<proteinExistence type="predicted"/>
<dbReference type="SUPFAM" id="SSF51556">
    <property type="entry name" value="Metallo-dependent hydrolases"/>
    <property type="match status" value="1"/>
</dbReference>
<accession>A0ABS5Z0Z9</accession>
<dbReference type="Gene3D" id="3.20.20.140">
    <property type="entry name" value="Metal-dependent hydrolases"/>
    <property type="match status" value="1"/>
</dbReference>
<organism evidence="2 3">
    <name type="scientific">Paractinoplanes bogorensis</name>
    <dbReference type="NCBI Taxonomy" id="1610840"/>
    <lineage>
        <taxon>Bacteria</taxon>
        <taxon>Bacillati</taxon>
        <taxon>Actinomycetota</taxon>
        <taxon>Actinomycetes</taxon>
        <taxon>Micromonosporales</taxon>
        <taxon>Micromonosporaceae</taxon>
        <taxon>Paractinoplanes</taxon>
    </lineage>
</organism>
<dbReference type="RefSeq" id="WP_215793910.1">
    <property type="nucleotide sequence ID" value="NZ_JAHKKG010000014.1"/>
</dbReference>
<keyword evidence="3" id="KW-1185">Reference proteome</keyword>
<dbReference type="PANTHER" id="PTHR10443:SF12">
    <property type="entry name" value="DIPEPTIDASE"/>
    <property type="match status" value="1"/>
</dbReference>
<evidence type="ECO:0000256" key="1">
    <source>
        <dbReference type="SAM" id="MobiDB-lite"/>
    </source>
</evidence>
<dbReference type="Proteomes" id="UP001519654">
    <property type="component" value="Unassembled WGS sequence"/>
</dbReference>
<evidence type="ECO:0000313" key="3">
    <source>
        <dbReference type="Proteomes" id="UP001519654"/>
    </source>
</evidence>
<dbReference type="InterPro" id="IPR032466">
    <property type="entry name" value="Metal_Hydrolase"/>
</dbReference>
<dbReference type="PROSITE" id="PS51365">
    <property type="entry name" value="RENAL_DIPEPTIDASE_2"/>
    <property type="match status" value="1"/>
</dbReference>
<evidence type="ECO:0000313" key="2">
    <source>
        <dbReference type="EMBL" id="MBU2669370.1"/>
    </source>
</evidence>
<protein>
    <submittedName>
        <fullName evidence="2">Dipeptidase</fullName>
    </submittedName>
</protein>
<name>A0ABS5Z0Z9_9ACTN</name>
<dbReference type="EMBL" id="JAHKKG010000014">
    <property type="protein sequence ID" value="MBU2669370.1"/>
    <property type="molecule type" value="Genomic_DNA"/>
</dbReference>
<reference evidence="2 3" key="1">
    <citation type="submission" date="2021-06" db="EMBL/GenBank/DDBJ databases">
        <title>Actinoplanes lichenicola sp. nov., and Actinoplanes ovalisporus sp. nov., isolated from lichen in Thailand.</title>
        <authorList>
            <person name="Saeng-In P."/>
            <person name="Kanchanasin P."/>
            <person name="Yuki M."/>
            <person name="Kudo T."/>
            <person name="Ohkuma M."/>
            <person name="Phongsopitanun W."/>
            <person name="Tanasupawat S."/>
        </authorList>
    </citation>
    <scope>NUCLEOTIDE SEQUENCE [LARGE SCALE GENOMIC DNA]</scope>
    <source>
        <strain evidence="2 3">NBRC 110975</strain>
    </source>
</reference>
<comment type="caution">
    <text evidence="2">The sequence shown here is derived from an EMBL/GenBank/DDBJ whole genome shotgun (WGS) entry which is preliminary data.</text>
</comment>